<dbReference type="InterPro" id="IPR013087">
    <property type="entry name" value="Znf_C2H2_type"/>
</dbReference>
<reference evidence="12" key="1">
    <citation type="submission" date="2018-10" db="EMBL/GenBank/DDBJ databases">
        <title>Transcriptome assembly of Aceria tosichella (Wheat curl mite) Type 2.</title>
        <authorList>
            <person name="Scully E.D."/>
            <person name="Geib S.M."/>
            <person name="Palmer N.A."/>
            <person name="Gupta A.K."/>
            <person name="Sarath G."/>
            <person name="Tatineni S."/>
        </authorList>
    </citation>
    <scope>NUCLEOTIDE SEQUENCE</scope>
    <source>
        <strain evidence="12">LincolnNE</strain>
    </source>
</reference>
<dbReference type="PROSITE" id="PS50157">
    <property type="entry name" value="ZINC_FINGER_C2H2_2"/>
    <property type="match status" value="3"/>
</dbReference>
<comment type="subcellular location">
    <subcellularLocation>
        <location evidence="1">Nucleus</location>
    </subcellularLocation>
</comment>
<feature type="compositionally biased region" description="Low complexity" evidence="10">
    <location>
        <begin position="214"/>
        <end position="237"/>
    </location>
</feature>
<dbReference type="InterPro" id="IPR036236">
    <property type="entry name" value="Znf_C2H2_sf"/>
</dbReference>
<keyword evidence="4 9" id="KW-0863">Zinc-finger</keyword>
<dbReference type="GO" id="GO:0005634">
    <property type="term" value="C:nucleus"/>
    <property type="evidence" value="ECO:0007669"/>
    <property type="project" value="UniProtKB-SubCell"/>
</dbReference>
<evidence type="ECO:0000256" key="1">
    <source>
        <dbReference type="ARBA" id="ARBA00004123"/>
    </source>
</evidence>
<proteinExistence type="predicted"/>
<evidence type="ECO:0000256" key="10">
    <source>
        <dbReference type="SAM" id="MobiDB-lite"/>
    </source>
</evidence>
<evidence type="ECO:0000313" key="12">
    <source>
        <dbReference type="EMBL" id="MDE50679.1"/>
    </source>
</evidence>
<gene>
    <name evidence="12" type="primary">e4f1_0</name>
    <name evidence="12" type="ORF">g.16296</name>
</gene>
<dbReference type="PANTHER" id="PTHR45944">
    <property type="entry name" value="SCHNURRI, ISOFORM F"/>
    <property type="match status" value="1"/>
</dbReference>
<dbReference type="Pfam" id="PF00096">
    <property type="entry name" value="zf-C2H2"/>
    <property type="match status" value="2"/>
</dbReference>
<keyword evidence="7" id="KW-0804">Transcription</keyword>
<dbReference type="Gene3D" id="3.30.160.60">
    <property type="entry name" value="Classic Zinc Finger"/>
    <property type="match status" value="3"/>
</dbReference>
<dbReference type="PROSITE" id="PS00028">
    <property type="entry name" value="ZINC_FINGER_C2H2_1"/>
    <property type="match status" value="3"/>
</dbReference>
<dbReference type="EMBL" id="GGYP01005908">
    <property type="protein sequence ID" value="MDE50679.1"/>
    <property type="molecule type" value="Transcribed_RNA"/>
</dbReference>
<evidence type="ECO:0000256" key="3">
    <source>
        <dbReference type="ARBA" id="ARBA00022737"/>
    </source>
</evidence>
<dbReference type="PANTHER" id="PTHR45944:SF2">
    <property type="entry name" value="SCHNURRI, ISOFORM F"/>
    <property type="match status" value="1"/>
</dbReference>
<feature type="region of interest" description="Disordered" evidence="10">
    <location>
        <begin position="182"/>
        <end position="311"/>
    </location>
</feature>
<dbReference type="Pfam" id="PF12874">
    <property type="entry name" value="zf-met"/>
    <property type="match status" value="1"/>
</dbReference>
<organism evidence="12">
    <name type="scientific">Aceria tosichella</name>
    <name type="common">wheat curl mite</name>
    <dbReference type="NCBI Taxonomy" id="561515"/>
    <lineage>
        <taxon>Eukaryota</taxon>
        <taxon>Metazoa</taxon>
        <taxon>Ecdysozoa</taxon>
        <taxon>Arthropoda</taxon>
        <taxon>Chelicerata</taxon>
        <taxon>Arachnida</taxon>
        <taxon>Acari</taxon>
        <taxon>Acariformes</taxon>
        <taxon>Trombidiformes</taxon>
        <taxon>Prostigmata</taxon>
        <taxon>Eupodina</taxon>
        <taxon>Eriophyoidea</taxon>
        <taxon>Eriophyidae</taxon>
        <taxon>Eriophyinae</taxon>
        <taxon>Aceriini</taxon>
        <taxon>Aceria</taxon>
    </lineage>
</organism>
<keyword evidence="6" id="KW-0805">Transcription regulation</keyword>
<feature type="domain" description="C2H2-type" evidence="11">
    <location>
        <begin position="56"/>
        <end position="85"/>
    </location>
</feature>
<keyword evidence="5" id="KW-0862">Zinc</keyword>
<feature type="domain" description="C2H2-type" evidence="11">
    <location>
        <begin position="28"/>
        <end position="55"/>
    </location>
</feature>
<evidence type="ECO:0000256" key="4">
    <source>
        <dbReference type="ARBA" id="ARBA00022771"/>
    </source>
</evidence>
<keyword evidence="3" id="KW-0677">Repeat</keyword>
<evidence type="ECO:0000256" key="9">
    <source>
        <dbReference type="PROSITE-ProRule" id="PRU00042"/>
    </source>
</evidence>
<dbReference type="AlphaFoldDB" id="A0A6G1SJX5"/>
<dbReference type="InterPro" id="IPR051969">
    <property type="entry name" value="Zinc-finger_DNA-bd_regulators"/>
</dbReference>
<dbReference type="GO" id="GO:0000981">
    <property type="term" value="F:DNA-binding transcription factor activity, RNA polymerase II-specific"/>
    <property type="evidence" value="ECO:0007669"/>
    <property type="project" value="TreeGrafter"/>
</dbReference>
<protein>
    <submittedName>
        <fullName evidence="12">Transcription factor E4F1</fullName>
    </submittedName>
</protein>
<dbReference type="SUPFAM" id="SSF57667">
    <property type="entry name" value="beta-beta-alpha zinc fingers"/>
    <property type="match status" value="2"/>
</dbReference>
<dbReference type="SMART" id="SM00355">
    <property type="entry name" value="ZnF_C2H2"/>
    <property type="match status" value="3"/>
</dbReference>
<feature type="compositionally biased region" description="Pro residues" evidence="10">
    <location>
        <begin position="279"/>
        <end position="288"/>
    </location>
</feature>
<keyword evidence="8" id="KW-0539">Nucleus</keyword>
<keyword evidence="2" id="KW-0479">Metal-binding</keyword>
<accession>A0A6G1SJX5</accession>
<evidence type="ECO:0000256" key="5">
    <source>
        <dbReference type="ARBA" id="ARBA00022833"/>
    </source>
</evidence>
<dbReference type="GO" id="GO:0008270">
    <property type="term" value="F:zinc ion binding"/>
    <property type="evidence" value="ECO:0007669"/>
    <property type="project" value="UniProtKB-KW"/>
</dbReference>
<evidence type="ECO:0000256" key="6">
    <source>
        <dbReference type="ARBA" id="ARBA00023015"/>
    </source>
</evidence>
<sequence length="339" mass="38268">MGTTGKVKSRWTRSFFTALNTRGDEERYSCEICQKDFASPSNLTLHSQVHVIERKFKCEPCQVSFHSQGHLQKHKRSSAHETRVQMTQAFGVPTSDNPRPYGCSECDTAFRKHGHLAKHLRSKSHITRLESRGLIPSGTYAALEKCGQDLKDKLVTTNYEQSLISMREIAMQLFQHQVIISEQQQQHQQQPSYSLPEQMSGGAIHDNHHDMMTSYPSSSSSSSMSAQHQQQQQQILSPTYFSTISTPPLQQAPQPAPMDTHRSMSGPSVMLPAPQQQPSLPPPPPPPQTLFQQQQHQPAPGVYLNDGPGSQMMVTSMLPHHHQQIHSLDYTIRSHHYQH</sequence>
<dbReference type="GO" id="GO:0000978">
    <property type="term" value="F:RNA polymerase II cis-regulatory region sequence-specific DNA binding"/>
    <property type="evidence" value="ECO:0007669"/>
    <property type="project" value="TreeGrafter"/>
</dbReference>
<feature type="compositionally biased region" description="Low complexity" evidence="10">
    <location>
        <begin position="289"/>
        <end position="300"/>
    </location>
</feature>
<evidence type="ECO:0000256" key="2">
    <source>
        <dbReference type="ARBA" id="ARBA00022723"/>
    </source>
</evidence>
<evidence type="ECO:0000256" key="8">
    <source>
        <dbReference type="ARBA" id="ARBA00023242"/>
    </source>
</evidence>
<evidence type="ECO:0000259" key="11">
    <source>
        <dbReference type="PROSITE" id="PS50157"/>
    </source>
</evidence>
<name>A0A6G1SJX5_9ACAR</name>
<evidence type="ECO:0000256" key="7">
    <source>
        <dbReference type="ARBA" id="ARBA00023163"/>
    </source>
</evidence>
<feature type="domain" description="C2H2-type" evidence="11">
    <location>
        <begin position="101"/>
        <end position="125"/>
    </location>
</feature>